<evidence type="ECO:0000256" key="1">
    <source>
        <dbReference type="SAM" id="SignalP"/>
    </source>
</evidence>
<dbReference type="EMBL" id="QFFZ01000021">
    <property type="protein sequence ID" value="TEB10763.1"/>
    <property type="molecule type" value="Genomic_DNA"/>
</dbReference>
<organism evidence="2 3">
    <name type="scientific">Pelotomaculum propionicicum</name>
    <dbReference type="NCBI Taxonomy" id="258475"/>
    <lineage>
        <taxon>Bacteria</taxon>
        <taxon>Bacillati</taxon>
        <taxon>Bacillota</taxon>
        <taxon>Clostridia</taxon>
        <taxon>Eubacteriales</taxon>
        <taxon>Desulfotomaculaceae</taxon>
        <taxon>Pelotomaculum</taxon>
    </lineage>
</organism>
<protein>
    <submittedName>
        <fullName evidence="2">Uncharacterized protein</fullName>
    </submittedName>
</protein>
<keyword evidence="1" id="KW-0732">Signal</keyword>
<feature type="chain" id="PRO_5021498346" evidence="1">
    <location>
        <begin position="25"/>
        <end position="124"/>
    </location>
</feature>
<proteinExistence type="predicted"/>
<sequence length="124" mass="13251">MKRVKRTTAAVLAVGMLLSTTAWAAEKEVSSVREVKGGTEIVQLKDGAAGQPVAKAQLNESQRQALEKIFKIVPELKELSVEGVHDEGDAAWGVTLSDRAGEAAPGIMHTYASIFFKTNTGELL</sequence>
<name>A0A4Y7RPH3_9FIRM</name>
<reference evidence="2 3" key="1">
    <citation type="journal article" date="2018" name="Environ. Microbiol.">
        <title>Novel energy conservation strategies and behaviour of Pelotomaculum schinkii driving syntrophic propionate catabolism.</title>
        <authorList>
            <person name="Hidalgo-Ahumada C.A.P."/>
            <person name="Nobu M.K."/>
            <person name="Narihiro T."/>
            <person name="Tamaki H."/>
            <person name="Liu W.T."/>
            <person name="Kamagata Y."/>
            <person name="Stams A.J.M."/>
            <person name="Imachi H."/>
            <person name="Sousa D.Z."/>
        </authorList>
    </citation>
    <scope>NUCLEOTIDE SEQUENCE [LARGE SCALE GENOMIC DNA]</scope>
    <source>
        <strain evidence="2 3">MGP</strain>
    </source>
</reference>
<comment type="caution">
    <text evidence="2">The sequence shown here is derived from an EMBL/GenBank/DDBJ whole genome shotgun (WGS) entry which is preliminary data.</text>
</comment>
<dbReference type="AlphaFoldDB" id="A0A4Y7RPH3"/>
<evidence type="ECO:0000313" key="2">
    <source>
        <dbReference type="EMBL" id="TEB10763.1"/>
    </source>
</evidence>
<feature type="signal peptide" evidence="1">
    <location>
        <begin position="1"/>
        <end position="24"/>
    </location>
</feature>
<keyword evidence="3" id="KW-1185">Reference proteome</keyword>
<dbReference type="RefSeq" id="WP_134213922.1">
    <property type="nucleotide sequence ID" value="NZ_QFFZ01000021.1"/>
</dbReference>
<accession>A0A4Y7RPH3</accession>
<evidence type="ECO:0000313" key="3">
    <source>
        <dbReference type="Proteomes" id="UP000297597"/>
    </source>
</evidence>
<dbReference type="Proteomes" id="UP000297597">
    <property type="component" value="Unassembled WGS sequence"/>
</dbReference>
<gene>
    <name evidence="2" type="ORF">Pmgp_02078</name>
</gene>